<evidence type="ECO:0000256" key="1">
    <source>
        <dbReference type="ARBA" id="ARBA00022448"/>
    </source>
</evidence>
<feature type="transmembrane region" description="Helical" evidence="6">
    <location>
        <begin position="224"/>
        <end position="249"/>
    </location>
</feature>
<feature type="transmembrane region" description="Helical" evidence="6">
    <location>
        <begin position="308"/>
        <end position="325"/>
    </location>
</feature>
<evidence type="ECO:0000313" key="9">
    <source>
        <dbReference type="Proteomes" id="UP000199527"/>
    </source>
</evidence>
<keyword evidence="6" id="KW-0812">Transmembrane</keyword>
<keyword evidence="3" id="KW-0285">Flavoprotein</keyword>
<dbReference type="SMART" id="SM00900">
    <property type="entry name" value="FMN_bind"/>
    <property type="match status" value="1"/>
</dbReference>
<dbReference type="InterPro" id="IPR010209">
    <property type="entry name" value="Ion_transpt_RnfG/RsxG"/>
</dbReference>
<dbReference type="GO" id="GO:0022900">
    <property type="term" value="P:electron transport chain"/>
    <property type="evidence" value="ECO:0007669"/>
    <property type="project" value="InterPro"/>
</dbReference>
<dbReference type="AlphaFoldDB" id="A0A1G9AD76"/>
<dbReference type="Pfam" id="PF12801">
    <property type="entry name" value="Fer4_5"/>
    <property type="match status" value="1"/>
</dbReference>
<accession>A0A1G9AD76</accession>
<name>A0A1G9AD76_9GAMM</name>
<dbReference type="Pfam" id="PF04205">
    <property type="entry name" value="FMN_bind"/>
    <property type="match status" value="1"/>
</dbReference>
<organism evidence="8 9">
    <name type="scientific">Ferrimonas sediminum</name>
    <dbReference type="NCBI Taxonomy" id="718193"/>
    <lineage>
        <taxon>Bacteria</taxon>
        <taxon>Pseudomonadati</taxon>
        <taxon>Pseudomonadota</taxon>
        <taxon>Gammaproteobacteria</taxon>
        <taxon>Alteromonadales</taxon>
        <taxon>Ferrimonadaceae</taxon>
        <taxon>Ferrimonas</taxon>
    </lineage>
</organism>
<proteinExistence type="predicted"/>
<dbReference type="InterPro" id="IPR017896">
    <property type="entry name" value="4Fe4S_Fe-S-bd"/>
</dbReference>
<feature type="non-terminal residue" evidence="8">
    <location>
        <position position="326"/>
    </location>
</feature>
<keyword evidence="4" id="KW-0288">FMN</keyword>
<evidence type="ECO:0000259" key="7">
    <source>
        <dbReference type="SMART" id="SM00900"/>
    </source>
</evidence>
<dbReference type="OrthoDB" id="9787579at2"/>
<protein>
    <submittedName>
        <fullName evidence="8">4Fe-4S binding domain-containing protein</fullName>
    </submittedName>
</protein>
<dbReference type="GO" id="GO:0010181">
    <property type="term" value="F:FMN binding"/>
    <property type="evidence" value="ECO:0007669"/>
    <property type="project" value="InterPro"/>
</dbReference>
<reference evidence="9" key="1">
    <citation type="submission" date="2016-10" db="EMBL/GenBank/DDBJ databases">
        <authorList>
            <person name="Varghese N."/>
            <person name="Submissions S."/>
        </authorList>
    </citation>
    <scope>NUCLEOTIDE SEQUENCE [LARGE SCALE GENOMIC DNA]</scope>
    <source>
        <strain evidence="9">DSM 23317</strain>
    </source>
</reference>
<evidence type="ECO:0000256" key="3">
    <source>
        <dbReference type="ARBA" id="ARBA00022630"/>
    </source>
</evidence>
<feature type="domain" description="FMN-binding" evidence="7">
    <location>
        <begin position="87"/>
        <end position="170"/>
    </location>
</feature>
<dbReference type="GO" id="GO:0005886">
    <property type="term" value="C:plasma membrane"/>
    <property type="evidence" value="ECO:0007669"/>
    <property type="project" value="InterPro"/>
</dbReference>
<evidence type="ECO:0000256" key="6">
    <source>
        <dbReference type="SAM" id="Phobius"/>
    </source>
</evidence>
<dbReference type="PANTHER" id="PTHR36118:SF1">
    <property type="entry name" value="ION-TRANSLOCATING OXIDOREDUCTASE COMPLEX SUBUNIT G"/>
    <property type="match status" value="1"/>
</dbReference>
<keyword evidence="6" id="KW-1133">Transmembrane helix</keyword>
<feature type="transmembrane region" description="Helical" evidence="6">
    <location>
        <begin position="184"/>
        <end position="203"/>
    </location>
</feature>
<feature type="transmembrane region" description="Helical" evidence="6">
    <location>
        <begin position="21"/>
        <end position="40"/>
    </location>
</feature>
<dbReference type="InterPro" id="IPR007329">
    <property type="entry name" value="FMN-bd"/>
</dbReference>
<dbReference type="PANTHER" id="PTHR36118">
    <property type="entry name" value="ION-TRANSLOCATING OXIDOREDUCTASE COMPLEX SUBUNIT G"/>
    <property type="match status" value="1"/>
</dbReference>
<gene>
    <name evidence="8" type="ORF">SAMN04488540_1231</name>
</gene>
<dbReference type="RefSeq" id="WP_143026680.1">
    <property type="nucleotide sequence ID" value="NZ_FNEM01000023.1"/>
</dbReference>
<evidence type="ECO:0000313" key="8">
    <source>
        <dbReference type="EMBL" id="SDK25352.1"/>
    </source>
</evidence>
<dbReference type="EMBL" id="FNEM01000023">
    <property type="protein sequence ID" value="SDK25352.1"/>
    <property type="molecule type" value="Genomic_DNA"/>
</dbReference>
<sequence>MSQRISNRPSRNRGKAGRFPWLRLVAWLSLAVAFVVGMIWQQPDYGRLLQQAFPKGEITVLEGASGDQFQLVLGDREYVLSLAETQGYGGPMLVATRIGASGRIVDTHLLTHNETPGYILRFNEGKFYRQFDGKPVNRNIRLGDDIDALSGATLTSRGLTTAVREAAHNSVEHFELPANWLEPGFNAGLKELMAILLFAAAFMNKRVPRKHQKRYNQALSVASVVLIGYWLNSALSIALIGSLLLGYIPSPQQHLLWYIMLMGSLGAILFLGRNVYCSQLCPFHQFQRWLHQLSGMNMQLYPWLKQRLKLVTNTLLWLSLMLIFLS</sequence>
<feature type="transmembrane region" description="Helical" evidence="6">
    <location>
        <begin position="255"/>
        <end position="276"/>
    </location>
</feature>
<evidence type="ECO:0000256" key="2">
    <source>
        <dbReference type="ARBA" id="ARBA00022553"/>
    </source>
</evidence>
<keyword evidence="6" id="KW-0472">Membrane</keyword>
<evidence type="ECO:0000256" key="5">
    <source>
        <dbReference type="ARBA" id="ARBA00022982"/>
    </source>
</evidence>
<keyword evidence="2" id="KW-0597">Phosphoprotein</keyword>
<keyword evidence="9" id="KW-1185">Reference proteome</keyword>
<evidence type="ECO:0000256" key="4">
    <source>
        <dbReference type="ARBA" id="ARBA00022643"/>
    </source>
</evidence>
<keyword evidence="1" id="KW-0813">Transport</keyword>
<keyword evidence="5" id="KW-0249">Electron transport</keyword>
<dbReference type="GO" id="GO:0009055">
    <property type="term" value="F:electron transfer activity"/>
    <property type="evidence" value="ECO:0007669"/>
    <property type="project" value="InterPro"/>
</dbReference>
<dbReference type="Proteomes" id="UP000199527">
    <property type="component" value="Unassembled WGS sequence"/>
</dbReference>